<protein>
    <submittedName>
        <fullName evidence="12 13">LIM zinc-binding domain-containing protein</fullName>
    </submittedName>
</protein>
<dbReference type="AlphaFoldDB" id="A0A5S6QX11"/>
<evidence type="ECO:0000313" key="12">
    <source>
        <dbReference type="WBParaSite" id="TMUE_3000011961.1"/>
    </source>
</evidence>
<dbReference type="Proteomes" id="UP000046395">
    <property type="component" value="Unassembled WGS sequence"/>
</dbReference>
<keyword evidence="5 7" id="KW-0440">LIM domain</keyword>
<dbReference type="WBParaSite" id="TMUE_3000011961.1">
    <property type="protein sequence ID" value="TMUE_3000011961.1"/>
    <property type="gene ID" value="WBGene00289131"/>
</dbReference>
<dbReference type="SMART" id="SM00132">
    <property type="entry name" value="LIM"/>
    <property type="match status" value="1"/>
</dbReference>
<keyword evidence="11" id="KW-1185">Reference proteome</keyword>
<evidence type="ECO:0000256" key="3">
    <source>
        <dbReference type="ARBA" id="ARBA00022723"/>
    </source>
</evidence>
<dbReference type="WBParaSite" id="TMUE_3000011961.4">
    <property type="protein sequence ID" value="TMUE_3000011961.4"/>
    <property type="gene ID" value="WBGene00289131"/>
</dbReference>
<keyword evidence="2" id="KW-0963">Cytoplasm</keyword>
<evidence type="ECO:0000256" key="9">
    <source>
        <dbReference type="SAM" id="MobiDB-lite"/>
    </source>
</evidence>
<evidence type="ECO:0000259" key="10">
    <source>
        <dbReference type="PROSITE" id="PS50023"/>
    </source>
</evidence>
<sequence>MVKELCFRCKRPVYPTDKVGPLKDGIFFHHGCFKCYICGSRLTLRTYCHNRNRIDDQEVYCVNHVPQAGPHDPIPHRSNLLQGYDAEATSRNGLSPTVGDMKIQHALNATELQKPYPKINHPGARYLLDYDAQTRLELIHRQQEDNMYRRFSQQRIEDERQFTEESKEEWEKALNELAKRYDRNSQKSSKARDDLIRHLTVKRENERETMRQRWRERERSITADLVDKQSKEMIDLFKQARLTNNVKEVDDQKEGSSYPSTPPPPLPPNDRKRDVYSEISTFETVDQTAVTVAQSEQRSFTDLIRALTHNCKTDVEVARAIYRWITVKNLNLMEFDQELDPNTPMGILRGIKFGTESYHVLFKRLCSYAGLHCVVIKGYSKSAGYQPGMKFDTGRFRNTWNAVYLGGSWRFVQCNWGARHLVNARDVPMAGSRAIGHSESLRYEYDDHYFMTDPEEFIYEFFPSQPEWQLLKRKVTLQEFEDLPFVRSLFFHYRLSFADPNIQAIVAADKSGAATVAVNMSPECTNNLIFHYNLRFYDSDETEFNRVNLKRFVMQSTVGHSAVFRVHMPCRGDFLLDIFANAVSPGEYLTGQPLKFKSVCKFKLVCTELNVIMVPLPECSSGEWGPTKSFRLFGMVPLSHEDAIINAGPELEIRFRMTRPLAEFVATLRKNFLDERRLERCVSTTVRADVVAVRIVFPEEGQYGLDLYTREETAPTKRSVAASMPGSSGRALLTHCCKYLINTRP</sequence>
<organism evidence="11 12">
    <name type="scientific">Trichuris muris</name>
    <name type="common">Mouse whipworm</name>
    <dbReference type="NCBI Taxonomy" id="70415"/>
    <lineage>
        <taxon>Eukaryota</taxon>
        <taxon>Metazoa</taxon>
        <taxon>Ecdysozoa</taxon>
        <taxon>Nematoda</taxon>
        <taxon>Enoplea</taxon>
        <taxon>Dorylaimia</taxon>
        <taxon>Trichinellida</taxon>
        <taxon>Trichuridae</taxon>
        <taxon>Trichuris</taxon>
    </lineage>
</organism>
<dbReference type="InterPro" id="IPR053041">
    <property type="entry name" value="Transglut-like_Superfamily_Mod"/>
</dbReference>
<dbReference type="InterPro" id="IPR038765">
    <property type="entry name" value="Papain-like_cys_pep_sf"/>
</dbReference>
<name>A0A5S6QX11_TRIMR</name>
<evidence type="ECO:0000256" key="4">
    <source>
        <dbReference type="ARBA" id="ARBA00022833"/>
    </source>
</evidence>
<dbReference type="PANTHER" id="PTHR47020">
    <property type="entry name" value="HILLARIN"/>
    <property type="match status" value="1"/>
</dbReference>
<feature type="domain" description="LIM zinc-binding" evidence="10">
    <location>
        <begin position="4"/>
        <end position="71"/>
    </location>
</feature>
<feature type="region of interest" description="Disordered" evidence="9">
    <location>
        <begin position="245"/>
        <end position="272"/>
    </location>
</feature>
<reference evidence="11" key="1">
    <citation type="submission" date="2013-11" db="EMBL/GenBank/DDBJ databases">
        <authorList>
            <person name="Aslett M."/>
        </authorList>
    </citation>
    <scope>NUCLEOTIDE SEQUENCE [LARGE SCALE GENOMIC DNA]</scope>
    <source>
        <strain evidence="11">Edinburgh</strain>
    </source>
</reference>
<feature type="coiled-coil region" evidence="8">
    <location>
        <begin position="153"/>
        <end position="187"/>
    </location>
</feature>
<comment type="similarity">
    <text evidence="6">Belongs to the transglutaminase-like superfamily.</text>
</comment>
<comment type="subcellular location">
    <subcellularLocation>
        <location evidence="1">Cytoplasm</location>
    </subcellularLocation>
</comment>
<evidence type="ECO:0000256" key="2">
    <source>
        <dbReference type="ARBA" id="ARBA00022490"/>
    </source>
</evidence>
<dbReference type="PROSITE" id="PS00478">
    <property type="entry name" value="LIM_DOMAIN_1"/>
    <property type="match status" value="1"/>
</dbReference>
<dbReference type="PANTHER" id="PTHR47020:SF1">
    <property type="entry name" value="HILLARIN"/>
    <property type="match status" value="1"/>
</dbReference>
<dbReference type="WBParaSite" id="TMUE_3000011961.2">
    <property type="protein sequence ID" value="TMUE_3000011961.2"/>
    <property type="gene ID" value="WBGene00289131"/>
</dbReference>
<dbReference type="FunFam" id="2.10.110.10:FF:000108">
    <property type="entry name" value="LIM domain containing protein"/>
    <property type="match status" value="1"/>
</dbReference>
<evidence type="ECO:0000256" key="1">
    <source>
        <dbReference type="ARBA" id="ARBA00004496"/>
    </source>
</evidence>
<evidence type="ECO:0000256" key="8">
    <source>
        <dbReference type="SAM" id="Coils"/>
    </source>
</evidence>
<dbReference type="InterPro" id="IPR001781">
    <property type="entry name" value="Znf_LIM"/>
</dbReference>
<evidence type="ECO:0000313" key="13">
    <source>
        <dbReference type="WBParaSite" id="TMUE_3000011961.2"/>
    </source>
</evidence>
<keyword evidence="4 7" id="KW-0862">Zinc</keyword>
<proteinExistence type="inferred from homology"/>
<dbReference type="InterPro" id="IPR056564">
    <property type="entry name" value="Ig-like_KY"/>
</dbReference>
<evidence type="ECO:0000256" key="5">
    <source>
        <dbReference type="ARBA" id="ARBA00023038"/>
    </source>
</evidence>
<dbReference type="PROSITE" id="PS50023">
    <property type="entry name" value="LIM_DOMAIN_2"/>
    <property type="match status" value="1"/>
</dbReference>
<dbReference type="SMART" id="SM00460">
    <property type="entry name" value="TGc"/>
    <property type="match status" value="1"/>
</dbReference>
<dbReference type="SUPFAM" id="SSF54001">
    <property type="entry name" value="Cysteine proteinases"/>
    <property type="match status" value="1"/>
</dbReference>
<dbReference type="InterPro" id="IPR002931">
    <property type="entry name" value="Transglutaminase-like"/>
</dbReference>
<reference evidence="12" key="3">
    <citation type="submission" date="2019-12" db="UniProtKB">
        <authorList>
            <consortium name="WormBaseParasite"/>
        </authorList>
    </citation>
    <scope>IDENTIFICATION</scope>
</reference>
<accession>A0A5S6QX11</accession>
<dbReference type="STRING" id="70415.A0A5S6QX11"/>
<dbReference type="GO" id="GO:0005737">
    <property type="term" value="C:cytoplasm"/>
    <property type="evidence" value="ECO:0007669"/>
    <property type="project" value="UniProtKB-SubCell"/>
</dbReference>
<dbReference type="Pfam" id="PF23265">
    <property type="entry name" value="Ig-like_KY"/>
    <property type="match status" value="2"/>
</dbReference>
<evidence type="ECO:0000313" key="11">
    <source>
        <dbReference type="Proteomes" id="UP000046395"/>
    </source>
</evidence>
<evidence type="ECO:0000256" key="7">
    <source>
        <dbReference type="PROSITE-ProRule" id="PRU00125"/>
    </source>
</evidence>
<dbReference type="GO" id="GO:0046872">
    <property type="term" value="F:metal ion binding"/>
    <property type="evidence" value="ECO:0007669"/>
    <property type="project" value="UniProtKB-KW"/>
</dbReference>
<keyword evidence="3 7" id="KW-0479">Metal-binding</keyword>
<reference evidence="11" key="2">
    <citation type="submission" date="2014-03" db="EMBL/GenBank/DDBJ databases">
        <title>The whipworm genome and dual-species transcriptomics of an intimate host-pathogen interaction.</title>
        <authorList>
            <person name="Foth B.J."/>
            <person name="Tsai I.J."/>
            <person name="Reid A.J."/>
            <person name="Bancroft A.J."/>
            <person name="Nichol S."/>
            <person name="Tracey A."/>
            <person name="Holroyd N."/>
            <person name="Cotton J.A."/>
            <person name="Stanley E.J."/>
            <person name="Zarowiecki M."/>
            <person name="Liu J.Z."/>
            <person name="Huckvale T."/>
            <person name="Cooper P.J."/>
            <person name="Grencis R.K."/>
            <person name="Berriman M."/>
        </authorList>
    </citation>
    <scope>NUCLEOTIDE SEQUENCE [LARGE SCALE GENOMIC DNA]</scope>
    <source>
        <strain evidence="11">Edinburgh</strain>
    </source>
</reference>
<keyword evidence="8" id="KW-0175">Coiled coil</keyword>
<evidence type="ECO:0000256" key="6">
    <source>
        <dbReference type="ARBA" id="ARBA00061626"/>
    </source>
</evidence>
<dbReference type="Gene3D" id="2.10.110.10">
    <property type="entry name" value="Cysteine Rich Protein"/>
    <property type="match status" value="1"/>
</dbReference>
<dbReference type="CDD" id="cd09443">
    <property type="entry name" value="LIM_Ltd-1"/>
    <property type="match status" value="1"/>
</dbReference>
<dbReference type="WBParaSite" id="TMUE_3000011961.3">
    <property type="protein sequence ID" value="TMUE_3000011961.3"/>
    <property type="gene ID" value="WBGene00289131"/>
</dbReference>